<evidence type="ECO:0000256" key="1">
    <source>
        <dbReference type="ARBA" id="ARBA00004651"/>
    </source>
</evidence>
<evidence type="ECO:0000256" key="5">
    <source>
        <dbReference type="ARBA" id="ARBA00022989"/>
    </source>
</evidence>
<gene>
    <name evidence="10" type="ORF">CFK41_08305</name>
</gene>
<evidence type="ECO:0000259" key="9">
    <source>
        <dbReference type="Pfam" id="PF09335"/>
    </source>
</evidence>
<feature type="transmembrane region" description="Helical" evidence="8">
    <location>
        <begin position="16"/>
        <end position="34"/>
    </location>
</feature>
<comment type="similarity">
    <text evidence="2">Belongs to the DedA family.</text>
</comment>
<accession>A0A291GX38</accession>
<name>A0A291GX38_9MICO</name>
<sequence>MDAVLQLAESLMASPWLYLLVIGLATFDGIVPIVPSETVIIAAGAYAVTGQPHALGLFAAAWAGALIGDVTAHHLGRGAGPIARWFRGRRWGGALLGWAERELAQRGGMLLISARFIPGGRTATTLASGIVGYPRRRFVGFAAIAAALWSLYSVGIGMLGGAVFQEQPLVGVGAGIGLAIALGGGIELGRTVRRRARERAQKRTPARVSPRSSAVRAVCPAPAPDAT</sequence>
<feature type="transmembrane region" description="Helical" evidence="8">
    <location>
        <begin position="138"/>
        <end position="163"/>
    </location>
</feature>
<dbReference type="PANTHER" id="PTHR42709:SF6">
    <property type="entry name" value="UNDECAPRENYL PHOSPHATE TRANSPORTER A"/>
    <property type="match status" value="1"/>
</dbReference>
<dbReference type="AlphaFoldDB" id="A0A291GX38"/>
<keyword evidence="5 8" id="KW-1133">Transmembrane helix</keyword>
<evidence type="ECO:0000256" key="7">
    <source>
        <dbReference type="SAM" id="MobiDB-lite"/>
    </source>
</evidence>
<feature type="transmembrane region" description="Helical" evidence="8">
    <location>
        <begin position="169"/>
        <end position="189"/>
    </location>
</feature>
<dbReference type="InterPro" id="IPR032816">
    <property type="entry name" value="VTT_dom"/>
</dbReference>
<protein>
    <recommendedName>
        <fullName evidence="9">VTT domain-containing protein</fullName>
    </recommendedName>
</protein>
<keyword evidence="11" id="KW-1185">Reference proteome</keyword>
<comment type="subcellular location">
    <subcellularLocation>
        <location evidence="1">Cell membrane</location>
        <topology evidence="1">Multi-pass membrane protein</topology>
    </subcellularLocation>
</comment>
<proteinExistence type="inferred from homology"/>
<keyword evidence="3" id="KW-1003">Cell membrane</keyword>
<dbReference type="GO" id="GO:0005886">
    <property type="term" value="C:plasma membrane"/>
    <property type="evidence" value="ECO:0007669"/>
    <property type="project" value="UniProtKB-SubCell"/>
</dbReference>
<reference evidence="10 11" key="1">
    <citation type="journal article" date="2014" name="Int. J. Syst. Evol. Microbiol.">
        <title>Brachybacterium ginsengisoli sp. nov., isolated from soil of a ginseng field.</title>
        <authorList>
            <person name="Hoang V.A."/>
            <person name="Kim Y.J."/>
            <person name="Nguyen N.L."/>
            <person name="Yang D.C."/>
        </authorList>
    </citation>
    <scope>NUCLEOTIDE SEQUENCE [LARGE SCALE GENOMIC DNA]</scope>
    <source>
        <strain evidence="10 11">DCY80</strain>
    </source>
</reference>
<dbReference type="RefSeq" id="WP_096799234.1">
    <property type="nucleotide sequence ID" value="NZ_CP023564.1"/>
</dbReference>
<dbReference type="Proteomes" id="UP000217889">
    <property type="component" value="Chromosome"/>
</dbReference>
<dbReference type="KEGG" id="bgg:CFK41_08305"/>
<dbReference type="OrthoDB" id="9813426at2"/>
<evidence type="ECO:0000256" key="4">
    <source>
        <dbReference type="ARBA" id="ARBA00022692"/>
    </source>
</evidence>
<evidence type="ECO:0000256" key="8">
    <source>
        <dbReference type="SAM" id="Phobius"/>
    </source>
</evidence>
<feature type="domain" description="VTT" evidence="9">
    <location>
        <begin position="34"/>
        <end position="157"/>
    </location>
</feature>
<evidence type="ECO:0000313" key="10">
    <source>
        <dbReference type="EMBL" id="ATG54769.1"/>
    </source>
</evidence>
<organism evidence="10 11">
    <name type="scientific">Brachybacterium ginsengisoli</name>
    <dbReference type="NCBI Taxonomy" id="1331682"/>
    <lineage>
        <taxon>Bacteria</taxon>
        <taxon>Bacillati</taxon>
        <taxon>Actinomycetota</taxon>
        <taxon>Actinomycetes</taxon>
        <taxon>Micrococcales</taxon>
        <taxon>Dermabacteraceae</taxon>
        <taxon>Brachybacterium</taxon>
    </lineage>
</organism>
<evidence type="ECO:0000256" key="3">
    <source>
        <dbReference type="ARBA" id="ARBA00022475"/>
    </source>
</evidence>
<keyword evidence="6 8" id="KW-0472">Membrane</keyword>
<evidence type="ECO:0000313" key="11">
    <source>
        <dbReference type="Proteomes" id="UP000217889"/>
    </source>
</evidence>
<dbReference type="EMBL" id="CP023564">
    <property type="protein sequence ID" value="ATG54769.1"/>
    <property type="molecule type" value="Genomic_DNA"/>
</dbReference>
<evidence type="ECO:0000256" key="6">
    <source>
        <dbReference type="ARBA" id="ARBA00023136"/>
    </source>
</evidence>
<dbReference type="PANTHER" id="PTHR42709">
    <property type="entry name" value="ALKALINE PHOSPHATASE LIKE PROTEIN"/>
    <property type="match status" value="1"/>
</dbReference>
<feature type="region of interest" description="Disordered" evidence="7">
    <location>
        <begin position="194"/>
        <end position="227"/>
    </location>
</feature>
<dbReference type="Pfam" id="PF09335">
    <property type="entry name" value="VTT_dom"/>
    <property type="match status" value="1"/>
</dbReference>
<evidence type="ECO:0000256" key="2">
    <source>
        <dbReference type="ARBA" id="ARBA00010792"/>
    </source>
</evidence>
<dbReference type="InterPro" id="IPR051311">
    <property type="entry name" value="DedA_domain"/>
</dbReference>
<feature type="compositionally biased region" description="Basic residues" evidence="7">
    <location>
        <begin position="194"/>
        <end position="205"/>
    </location>
</feature>
<keyword evidence="4 8" id="KW-0812">Transmembrane</keyword>